<dbReference type="Gene3D" id="3.40.30.10">
    <property type="entry name" value="Glutaredoxin"/>
    <property type="match status" value="1"/>
</dbReference>
<evidence type="ECO:0000256" key="1">
    <source>
        <dbReference type="ARBA" id="ARBA00010643"/>
    </source>
</evidence>
<dbReference type="EC" id="1.6.5.11" evidence="7"/>
<name>A0A1E3X696_9BACT</name>
<protein>
    <submittedName>
        <fullName evidence="7">To proton-translocating NADH dehydrogenase I, 24 kDa subunit (NuoE)</fullName>
        <ecNumber evidence="7">1.6.5.11</ecNumber>
    </submittedName>
</protein>
<dbReference type="PROSITE" id="PS01099">
    <property type="entry name" value="COMPLEX1_24K"/>
    <property type="match status" value="1"/>
</dbReference>
<dbReference type="PATRIC" id="fig|1872076.5.peg.4537"/>
<dbReference type="InterPro" id="IPR042128">
    <property type="entry name" value="NuoE_dom"/>
</dbReference>
<dbReference type="SUPFAM" id="SSF52833">
    <property type="entry name" value="Thioredoxin-like"/>
    <property type="match status" value="1"/>
</dbReference>
<dbReference type="GO" id="GO:0046872">
    <property type="term" value="F:metal ion binding"/>
    <property type="evidence" value="ECO:0007669"/>
    <property type="project" value="UniProtKB-KW"/>
</dbReference>
<dbReference type="Proteomes" id="UP000094056">
    <property type="component" value="Unassembled WGS sequence"/>
</dbReference>
<keyword evidence="2" id="KW-0001">2Fe-2S</keyword>
<accession>A0A1E3X696</accession>
<dbReference type="InterPro" id="IPR041921">
    <property type="entry name" value="NuoE_N"/>
</dbReference>
<dbReference type="AlphaFoldDB" id="A0A1E3X696"/>
<dbReference type="Pfam" id="PF01257">
    <property type="entry name" value="2Fe-2S_thioredx"/>
    <property type="match status" value="1"/>
</dbReference>
<dbReference type="InterPro" id="IPR002023">
    <property type="entry name" value="NuoE-like"/>
</dbReference>
<keyword evidence="7" id="KW-0560">Oxidoreductase</keyword>
<dbReference type="GO" id="GO:0051537">
    <property type="term" value="F:2 iron, 2 sulfur cluster binding"/>
    <property type="evidence" value="ECO:0007669"/>
    <property type="project" value="UniProtKB-KW"/>
</dbReference>
<keyword evidence="3" id="KW-0479">Metal-binding</keyword>
<keyword evidence="5" id="KW-0411">Iron-sulfur</keyword>
<gene>
    <name evidence="7" type="primary">nuoE</name>
    <name evidence="7" type="ORF">SCARUB_03807</name>
</gene>
<evidence type="ECO:0000256" key="3">
    <source>
        <dbReference type="ARBA" id="ARBA00022723"/>
    </source>
</evidence>
<evidence type="ECO:0000313" key="7">
    <source>
        <dbReference type="EMBL" id="ODS31079.1"/>
    </source>
</evidence>
<proteinExistence type="inferred from homology"/>
<dbReference type="InterPro" id="IPR036249">
    <property type="entry name" value="Thioredoxin-like_sf"/>
</dbReference>
<dbReference type="CDD" id="cd03064">
    <property type="entry name" value="TRX_Fd_NuoE"/>
    <property type="match status" value="1"/>
</dbReference>
<comment type="similarity">
    <text evidence="1">Belongs to the complex I 24 kDa subunit family.</text>
</comment>
<comment type="caution">
    <text evidence="7">The sequence shown here is derived from an EMBL/GenBank/DDBJ whole genome shotgun (WGS) entry which is preliminary data.</text>
</comment>
<evidence type="ECO:0000256" key="4">
    <source>
        <dbReference type="ARBA" id="ARBA00023004"/>
    </source>
</evidence>
<comment type="cofactor">
    <cofactor evidence="6">
        <name>[2Fe-2S] cluster</name>
        <dbReference type="ChEBI" id="CHEBI:190135"/>
    </cofactor>
</comment>
<dbReference type="InterPro" id="IPR028431">
    <property type="entry name" value="NADP_DH_HndA-like"/>
</dbReference>
<evidence type="ECO:0000256" key="2">
    <source>
        <dbReference type="ARBA" id="ARBA00022714"/>
    </source>
</evidence>
<evidence type="ECO:0000256" key="6">
    <source>
        <dbReference type="ARBA" id="ARBA00034078"/>
    </source>
</evidence>
<organism evidence="7 8">
    <name type="scientific">Candidatus Scalindua rubra</name>
    <dbReference type="NCBI Taxonomy" id="1872076"/>
    <lineage>
        <taxon>Bacteria</taxon>
        <taxon>Pseudomonadati</taxon>
        <taxon>Planctomycetota</taxon>
        <taxon>Candidatus Brocadiia</taxon>
        <taxon>Candidatus Brocadiales</taxon>
        <taxon>Candidatus Scalinduaceae</taxon>
        <taxon>Candidatus Scalindua</taxon>
    </lineage>
</organism>
<reference evidence="7 8" key="1">
    <citation type="submission" date="2016-07" db="EMBL/GenBank/DDBJ databases">
        <title>Draft genome of Scalindua rubra, obtained from a brine-seawater interface in the Red Sea, sheds light on salt adaptation in anammox bacteria.</title>
        <authorList>
            <person name="Speth D.R."/>
            <person name="Lagkouvardos I."/>
            <person name="Wang Y."/>
            <person name="Qian P.-Y."/>
            <person name="Dutilh B.E."/>
            <person name="Jetten M.S."/>
        </authorList>
    </citation>
    <scope>NUCLEOTIDE SEQUENCE [LARGE SCALE GENOMIC DNA]</scope>
    <source>
        <strain evidence="7">BSI-1</strain>
    </source>
</reference>
<evidence type="ECO:0000313" key="8">
    <source>
        <dbReference type="Proteomes" id="UP000094056"/>
    </source>
</evidence>
<evidence type="ECO:0000256" key="5">
    <source>
        <dbReference type="ARBA" id="ARBA00023014"/>
    </source>
</evidence>
<dbReference type="Gene3D" id="1.10.10.1590">
    <property type="entry name" value="NADH-quinone oxidoreductase subunit E"/>
    <property type="match status" value="1"/>
</dbReference>
<dbReference type="EMBL" id="MAYW01000146">
    <property type="protein sequence ID" value="ODS31079.1"/>
    <property type="molecule type" value="Genomic_DNA"/>
</dbReference>
<keyword evidence="4" id="KW-0408">Iron</keyword>
<dbReference type="GO" id="GO:0016491">
    <property type="term" value="F:oxidoreductase activity"/>
    <property type="evidence" value="ECO:0007669"/>
    <property type="project" value="UniProtKB-KW"/>
</dbReference>
<dbReference type="PANTHER" id="PTHR43342">
    <property type="entry name" value="NADH-QUINONE OXIDOREDUCTASE, E SUBUNIT"/>
    <property type="match status" value="1"/>
</dbReference>
<dbReference type="PANTHER" id="PTHR43342:SF1">
    <property type="entry name" value="BIFURCATING [FEFE] HYDROGENASE GAMMA SUBUNIT"/>
    <property type="match status" value="1"/>
</dbReference>
<sequence length="283" mass="31220">MYSQEIVKIIEKHNYKRNRLISILEEIQAIYGYIPQVAINTVGEKIGCSLVDIYGVATFYKSLSLKPRGKHLVLSCLGTACHVHGAPLVVQELERQLGIKTSETTQDKEFTLETVNCLGACALGPIVVVDGHYFSSVNTTKVNRILRKTNEGLNNIEIKTDKRIFPVEVSCAQCNHSLMDQRHLIDGHPSIKITISFKNKHGWIALSSLYGSYNVSSEHEIPENIIVHFFCPHCHTELIGGLNCGECGASMVPMIIRGGGVVQICSRSGCKGHFLDLGTSIVE</sequence>